<sequence>MSELSIGDFSRMTFLTVKALRHYHDVGLLEPARTDPSSGYRYYAPAQVAQARLIRRLRDLDLPVEEVKAVLAAPDDTTRDAVLVEHLDRMSRQLAEVQGTVESLRRMLSPDTEPIGITYRDMDPQLFVAITEHVGGDDAVAWWLDVFAELHRFVRTRGLTRAGTDGTAFPTAFFTEGAAELTAFIPVDRVSSLGGRVEVLSHPGGRYAVATHDGPMVDLDAAYTAAGRAALEQALASDGPVVERYLPLGDPEDLLAHRTEVCWPVA</sequence>
<dbReference type="Gene3D" id="3.20.80.10">
    <property type="entry name" value="Regulatory factor, effector binding domain"/>
    <property type="match status" value="1"/>
</dbReference>
<evidence type="ECO:0000313" key="4">
    <source>
        <dbReference type="Proteomes" id="UP000502996"/>
    </source>
</evidence>
<feature type="domain" description="HTH merR-type" evidence="2">
    <location>
        <begin position="3"/>
        <end position="73"/>
    </location>
</feature>
<dbReference type="PANTHER" id="PTHR30204">
    <property type="entry name" value="REDOX-CYCLING DRUG-SENSING TRANSCRIPTIONAL ACTIVATOR SOXR"/>
    <property type="match status" value="1"/>
</dbReference>
<dbReference type="Proteomes" id="UP000502996">
    <property type="component" value="Chromosome"/>
</dbReference>
<dbReference type="PROSITE" id="PS50937">
    <property type="entry name" value="HTH_MERR_2"/>
    <property type="match status" value="1"/>
</dbReference>
<dbReference type="GO" id="GO:0003700">
    <property type="term" value="F:DNA-binding transcription factor activity"/>
    <property type="evidence" value="ECO:0007669"/>
    <property type="project" value="InterPro"/>
</dbReference>
<dbReference type="Pfam" id="PF13411">
    <property type="entry name" value="MerR_1"/>
    <property type="match status" value="1"/>
</dbReference>
<dbReference type="CDD" id="cd01107">
    <property type="entry name" value="HTH_BmrR"/>
    <property type="match status" value="1"/>
</dbReference>
<dbReference type="InterPro" id="IPR009061">
    <property type="entry name" value="DNA-bd_dom_put_sf"/>
</dbReference>
<dbReference type="GO" id="GO:0003677">
    <property type="term" value="F:DNA binding"/>
    <property type="evidence" value="ECO:0007669"/>
    <property type="project" value="UniProtKB-KW"/>
</dbReference>
<keyword evidence="4" id="KW-1185">Reference proteome</keyword>
<accession>A0A6G6WFA9</accession>
<name>A0A6G6WFA9_9ACTN</name>
<dbReference type="InterPro" id="IPR029442">
    <property type="entry name" value="GyrI-like"/>
</dbReference>
<reference evidence="3 4" key="1">
    <citation type="submission" date="2020-02" db="EMBL/GenBank/DDBJ databases">
        <title>Full genome sequence of Nocardioides sp. R-3366.</title>
        <authorList>
            <person name="Im W.-T."/>
        </authorList>
    </citation>
    <scope>NUCLEOTIDE SEQUENCE [LARGE SCALE GENOMIC DNA]</scope>
    <source>
        <strain evidence="3 4">R-3366</strain>
    </source>
</reference>
<dbReference type="InterPro" id="IPR047057">
    <property type="entry name" value="MerR_fam"/>
</dbReference>
<proteinExistence type="predicted"/>
<dbReference type="AlphaFoldDB" id="A0A6G6WFA9"/>
<dbReference type="SMART" id="SM00871">
    <property type="entry name" value="AraC_E_bind"/>
    <property type="match status" value="1"/>
</dbReference>
<dbReference type="InterPro" id="IPR000551">
    <property type="entry name" value="MerR-type_HTH_dom"/>
</dbReference>
<evidence type="ECO:0000259" key="2">
    <source>
        <dbReference type="PROSITE" id="PS50937"/>
    </source>
</evidence>
<dbReference type="SMART" id="SM00422">
    <property type="entry name" value="HTH_MERR"/>
    <property type="match status" value="1"/>
</dbReference>
<dbReference type="SUPFAM" id="SSF55136">
    <property type="entry name" value="Probable bacterial effector-binding domain"/>
    <property type="match status" value="1"/>
</dbReference>
<protein>
    <submittedName>
        <fullName evidence="3">MerR family transcriptional regulator</fullName>
    </submittedName>
</protein>
<dbReference type="SUPFAM" id="SSF46955">
    <property type="entry name" value="Putative DNA-binding domain"/>
    <property type="match status" value="1"/>
</dbReference>
<dbReference type="Pfam" id="PF06445">
    <property type="entry name" value="GyrI-like"/>
    <property type="match status" value="1"/>
</dbReference>
<dbReference type="KEGG" id="nano:G5V58_14320"/>
<dbReference type="PANTHER" id="PTHR30204:SF97">
    <property type="entry name" value="MERR FAMILY REGULATORY PROTEIN"/>
    <property type="match status" value="1"/>
</dbReference>
<dbReference type="InterPro" id="IPR011256">
    <property type="entry name" value="Reg_factor_effector_dom_sf"/>
</dbReference>
<organism evidence="3 4">
    <name type="scientific">Nocardioides anomalus</name>
    <dbReference type="NCBI Taxonomy" id="2712223"/>
    <lineage>
        <taxon>Bacteria</taxon>
        <taxon>Bacillati</taxon>
        <taxon>Actinomycetota</taxon>
        <taxon>Actinomycetes</taxon>
        <taxon>Propionibacteriales</taxon>
        <taxon>Nocardioidaceae</taxon>
        <taxon>Nocardioides</taxon>
    </lineage>
</organism>
<dbReference type="Gene3D" id="1.10.1660.10">
    <property type="match status" value="1"/>
</dbReference>
<dbReference type="RefSeq" id="WP_165233956.1">
    <property type="nucleotide sequence ID" value="NZ_CP049257.1"/>
</dbReference>
<gene>
    <name evidence="3" type="ORF">G5V58_14320</name>
</gene>
<dbReference type="EMBL" id="CP049257">
    <property type="protein sequence ID" value="QIG43785.1"/>
    <property type="molecule type" value="Genomic_DNA"/>
</dbReference>
<keyword evidence="1" id="KW-0238">DNA-binding</keyword>
<dbReference type="InterPro" id="IPR010499">
    <property type="entry name" value="AraC_E-bd"/>
</dbReference>
<evidence type="ECO:0000256" key="1">
    <source>
        <dbReference type="ARBA" id="ARBA00023125"/>
    </source>
</evidence>
<evidence type="ECO:0000313" key="3">
    <source>
        <dbReference type="EMBL" id="QIG43785.1"/>
    </source>
</evidence>